<feature type="chain" id="PRO_5043407055" evidence="1">
    <location>
        <begin position="24"/>
        <end position="246"/>
    </location>
</feature>
<dbReference type="Proteomes" id="UP001345827">
    <property type="component" value="Unassembled WGS sequence"/>
</dbReference>
<name>A0AAV9QDS6_9PEZI</name>
<protein>
    <submittedName>
        <fullName evidence="2">Uncharacterized protein</fullName>
    </submittedName>
</protein>
<comment type="caution">
    <text evidence="2">The sequence shown here is derived from an EMBL/GenBank/DDBJ whole genome shotgun (WGS) entry which is preliminary data.</text>
</comment>
<keyword evidence="1" id="KW-0732">Signal</keyword>
<evidence type="ECO:0000313" key="2">
    <source>
        <dbReference type="EMBL" id="KAK5538543.1"/>
    </source>
</evidence>
<evidence type="ECO:0000313" key="3">
    <source>
        <dbReference type="Proteomes" id="UP001345827"/>
    </source>
</evidence>
<feature type="signal peptide" evidence="1">
    <location>
        <begin position="1"/>
        <end position="23"/>
    </location>
</feature>
<accession>A0AAV9QDS6</accession>
<evidence type="ECO:0000256" key="1">
    <source>
        <dbReference type="SAM" id="SignalP"/>
    </source>
</evidence>
<dbReference type="EMBL" id="JAXLQG010000006">
    <property type="protein sequence ID" value="KAK5538543.1"/>
    <property type="molecule type" value="Genomic_DNA"/>
</dbReference>
<sequence length="246" mass="27088">MVLSLSLFTLVVLFHVHVHLTSASALHQDVNKAVDDHHPSTPADLDLDLPASSSSSEIERLLHLSAVVNTPNRPHHAVVQCWALSSPFITYPTVGKALGLGDTANATYVVLPPHSAEGWHRPPSPMFFVLLAGLAHVKTYPPTTTNVYTDSHTTVDLDLDLDVSVQEQQQQQRQQQQTPLYAQEPTESLYIVSGVNPLIIAADTDMRSPGHLTFYPSDTETVAMQIPFKHEKVPEHKVLYGGPCRR</sequence>
<reference evidence="2 3" key="1">
    <citation type="submission" date="2023-06" db="EMBL/GenBank/DDBJ databases">
        <title>Black Yeasts Isolated from many extreme environments.</title>
        <authorList>
            <person name="Coleine C."/>
            <person name="Stajich J.E."/>
            <person name="Selbmann L."/>
        </authorList>
    </citation>
    <scope>NUCLEOTIDE SEQUENCE [LARGE SCALE GENOMIC DNA]</scope>
    <source>
        <strain evidence="2 3">CCFEE 5887</strain>
    </source>
</reference>
<keyword evidence="3" id="KW-1185">Reference proteome</keyword>
<dbReference type="AlphaFoldDB" id="A0AAV9QDS6"/>
<organism evidence="2 3">
    <name type="scientific">Vermiconidia calcicola</name>
    <dbReference type="NCBI Taxonomy" id="1690605"/>
    <lineage>
        <taxon>Eukaryota</taxon>
        <taxon>Fungi</taxon>
        <taxon>Dikarya</taxon>
        <taxon>Ascomycota</taxon>
        <taxon>Pezizomycotina</taxon>
        <taxon>Dothideomycetes</taxon>
        <taxon>Dothideomycetidae</taxon>
        <taxon>Mycosphaerellales</taxon>
        <taxon>Extremaceae</taxon>
        <taxon>Vermiconidia</taxon>
    </lineage>
</organism>
<gene>
    <name evidence="2" type="ORF">LTR25_004085</name>
</gene>
<proteinExistence type="predicted"/>